<dbReference type="Pfam" id="PF05936">
    <property type="entry name" value="T6SS_VasE"/>
    <property type="match status" value="1"/>
</dbReference>
<evidence type="ECO:0008006" key="3">
    <source>
        <dbReference type="Google" id="ProtNLM"/>
    </source>
</evidence>
<dbReference type="PATRIC" id="fig|1110502.3.peg.3737"/>
<accession>I3TRU4</accession>
<dbReference type="AlphaFoldDB" id="I3TRU4"/>
<dbReference type="PANTHER" id="PTHR35566:SF1">
    <property type="entry name" value="TYPE VI SECRETION SYSTEM BASEPLATE COMPONENT TSSK1"/>
    <property type="match status" value="1"/>
</dbReference>
<name>I3TRU4_TISMK</name>
<dbReference type="KEGG" id="tmo:TMO_a0079"/>
<gene>
    <name evidence="1" type="ordered locus">TMO_a0079</name>
</gene>
<organism evidence="1 2">
    <name type="scientific">Tistrella mobilis (strain KA081020-065)</name>
    <dbReference type="NCBI Taxonomy" id="1110502"/>
    <lineage>
        <taxon>Bacteria</taxon>
        <taxon>Pseudomonadati</taxon>
        <taxon>Pseudomonadota</taxon>
        <taxon>Alphaproteobacteria</taxon>
        <taxon>Geminicoccales</taxon>
        <taxon>Geminicoccaceae</taxon>
        <taxon>Tistrella</taxon>
    </lineage>
</organism>
<dbReference type="InterPro" id="IPR010263">
    <property type="entry name" value="T6SS_TssK"/>
</dbReference>
<dbReference type="RefSeq" id="WP_014747159.1">
    <property type="nucleotide sequence ID" value="NC_017957.2"/>
</dbReference>
<dbReference type="Proteomes" id="UP000005258">
    <property type="component" value="Plasmid pTM1"/>
</dbReference>
<keyword evidence="2" id="KW-1185">Reference proteome</keyword>
<dbReference type="EMBL" id="CP003237">
    <property type="protein sequence ID" value="AFK55482.1"/>
    <property type="molecule type" value="Genomic_DNA"/>
</dbReference>
<protein>
    <recommendedName>
        <fullName evidence="3">Type VI secretion system baseplate subunit TssK</fullName>
    </recommendedName>
</protein>
<evidence type="ECO:0000313" key="1">
    <source>
        <dbReference type="EMBL" id="AFK55482.1"/>
    </source>
</evidence>
<dbReference type="HOGENOM" id="CLU_031690_3_0_5"/>
<evidence type="ECO:0000313" key="2">
    <source>
        <dbReference type="Proteomes" id="UP000005258"/>
    </source>
</evidence>
<proteinExistence type="predicted"/>
<reference evidence="1 2" key="1">
    <citation type="journal article" date="2012" name="J. Am. Chem. Soc.">
        <title>Bacterial biosynthesis and maturation of the didemnin anti-cancer agents.</title>
        <authorList>
            <person name="Xu Y."/>
            <person name="Kersten R.D."/>
            <person name="Nam S.J."/>
            <person name="Lu L."/>
            <person name="Al-Suwailem A.M."/>
            <person name="Zheng H."/>
            <person name="Fenical W."/>
            <person name="Dorrestein P.C."/>
            <person name="Moore B.S."/>
            <person name="Qian P.Y."/>
        </authorList>
    </citation>
    <scope>NUCLEOTIDE SEQUENCE [LARGE SCALE GENOMIC DNA]</scope>
    <source>
        <strain evidence="1 2">KA081020-065</strain>
    </source>
</reference>
<sequence length="447" mass="49130">MSWDNKVVWSEGMFIRPQHFQQQDRWIEKLVRGRVADLGPCPWGLVELAVDQDLLGTGRFAAARVRGVFEDGTLFSVPDDTDHPAPLAVPPDTRNRLVYLGVPLRRPGAADVDHADAPEAGTRFAAREIEVADANAFSTAEARIGIGRLRLRYLLEGEDRAGYATIALARIVEVRPDRQIVLDTRFVPPVLTVTASPVLTGHATEIAGMLHQRGEALADRVAHAGSGGVAEIADFMLLQTVNRHEPVFAHLLALSRLHPERLYTEMLALMGDLAVFTAGAKRPASLPPYEHEDLGRTFRAVMTELRQALSAVLEQTAIPVPLELRNYGIRVARIDDRSLLDQAAFVLAVKADAPAEAVRRHLPQQMKIGPVEQIRNLVNAALPGIAIRPLAVAPRQLPFHPGVQYFELERTSRFWDDLKTSGGMAVHVAGEFPGLVLECWAIKAPQV</sequence>
<dbReference type="PANTHER" id="PTHR35566">
    <property type="entry name" value="BLR3599 PROTEIN"/>
    <property type="match status" value="1"/>
</dbReference>
<keyword evidence="1" id="KW-0614">Plasmid</keyword>
<geneLocation type="plasmid" evidence="1 2">
    <name>pTM1</name>
</geneLocation>
<dbReference type="NCBIfam" id="TIGR03353">
    <property type="entry name" value="VI_chp_4"/>
    <property type="match status" value="1"/>
</dbReference>